<evidence type="ECO:0000259" key="2">
    <source>
        <dbReference type="PROSITE" id="PS50020"/>
    </source>
</evidence>
<protein>
    <recommendedName>
        <fullName evidence="2">WW domain-containing protein</fullName>
    </recommendedName>
</protein>
<reference evidence="3 4" key="1">
    <citation type="submission" date="2020-04" db="EMBL/GenBank/DDBJ databases">
        <title>Perkinsus chesapeaki whole genome sequence.</title>
        <authorList>
            <person name="Bogema D.R."/>
        </authorList>
    </citation>
    <scope>NUCLEOTIDE SEQUENCE [LARGE SCALE GENOMIC DNA]</scope>
    <source>
        <strain evidence="3">ATCC PRA-425</strain>
    </source>
</reference>
<keyword evidence="4" id="KW-1185">Reference proteome</keyword>
<proteinExistence type="predicted"/>
<dbReference type="PANTHER" id="PTHR21715">
    <property type="entry name" value="RH04127P"/>
    <property type="match status" value="1"/>
</dbReference>
<sequence length="399" mass="44015">MNRFAPPSDAISSLLCRDKMGLFGKKRLSSKTSEAVTQNTKAQVDTTAEGARRSESSRASTTVNDFIARSKQNQKHGIKPSGPELVAYAKYLGVDPVADGDLLWLAEEAITAPLPGEWTEHFDQSDRVFYYNAESRFSTWTHPLENLYRETYKVITSIRSPSVSQEAKLQHIQAYQNDLVALDREETLTDWGEHADDSGCQFYSNRQTGKSTWTDPRTAVCHCFQLKSKVFKMLCSYAGLRYPPDDNREKVGSPLPPVGSARSSPRRVTPARGSEATIREKMVEETNLEVDVAAAGLDGNMDLAREEGTVKKKKKKKHKKHHRHHEDEGTPSPAPQSVSPGPPLPVRPGLGLPAASRGGSIISSTSVIRDGPLPDMGTNKIRTAGIRLEPLPRRPSDVT</sequence>
<feature type="domain" description="WW" evidence="2">
    <location>
        <begin position="185"/>
        <end position="218"/>
    </location>
</feature>
<dbReference type="Pfam" id="PF00397">
    <property type="entry name" value="WW"/>
    <property type="match status" value="1"/>
</dbReference>
<feature type="compositionally biased region" description="Basic and acidic residues" evidence="1">
    <location>
        <begin position="390"/>
        <end position="399"/>
    </location>
</feature>
<dbReference type="Gene3D" id="3.30.1470.10">
    <property type="entry name" value="Photosystem I PsaD, reaction center subunit II"/>
    <property type="match status" value="1"/>
</dbReference>
<dbReference type="EMBL" id="JAAPAO010000001">
    <property type="protein sequence ID" value="KAF4678343.1"/>
    <property type="molecule type" value="Genomic_DNA"/>
</dbReference>
<dbReference type="InterPro" id="IPR053233">
    <property type="entry name" value="ABRA-related"/>
</dbReference>
<evidence type="ECO:0000313" key="3">
    <source>
        <dbReference type="EMBL" id="KAF4678343.1"/>
    </source>
</evidence>
<name>A0A7J6N391_PERCH</name>
<feature type="region of interest" description="Disordered" evidence="1">
    <location>
        <begin position="28"/>
        <end position="63"/>
    </location>
</feature>
<feature type="domain" description="WW" evidence="2">
    <location>
        <begin position="112"/>
        <end position="145"/>
    </location>
</feature>
<accession>A0A7J6N391</accession>
<organism evidence="3 4">
    <name type="scientific">Perkinsus chesapeaki</name>
    <name type="common">Clam parasite</name>
    <name type="synonym">Perkinsus andrewsi</name>
    <dbReference type="NCBI Taxonomy" id="330153"/>
    <lineage>
        <taxon>Eukaryota</taxon>
        <taxon>Sar</taxon>
        <taxon>Alveolata</taxon>
        <taxon>Perkinsozoa</taxon>
        <taxon>Perkinsea</taxon>
        <taxon>Perkinsida</taxon>
        <taxon>Perkinsidae</taxon>
        <taxon>Perkinsus</taxon>
    </lineage>
</organism>
<dbReference type="InterPro" id="IPR001202">
    <property type="entry name" value="WW_dom"/>
</dbReference>
<dbReference type="CDD" id="cd00201">
    <property type="entry name" value="WW"/>
    <property type="match status" value="2"/>
</dbReference>
<feature type="region of interest" description="Disordered" evidence="1">
    <location>
        <begin position="303"/>
        <end position="399"/>
    </location>
</feature>
<dbReference type="SUPFAM" id="SSF51045">
    <property type="entry name" value="WW domain"/>
    <property type="match status" value="2"/>
</dbReference>
<dbReference type="PROSITE" id="PS50020">
    <property type="entry name" value="WW_DOMAIN_2"/>
    <property type="match status" value="2"/>
</dbReference>
<evidence type="ECO:0000256" key="1">
    <source>
        <dbReference type="SAM" id="MobiDB-lite"/>
    </source>
</evidence>
<dbReference type="PROSITE" id="PS01159">
    <property type="entry name" value="WW_DOMAIN_1"/>
    <property type="match status" value="2"/>
</dbReference>
<gene>
    <name evidence="3" type="ORF">FOL47_000072</name>
</gene>
<evidence type="ECO:0000313" key="4">
    <source>
        <dbReference type="Proteomes" id="UP000591131"/>
    </source>
</evidence>
<feature type="region of interest" description="Disordered" evidence="1">
    <location>
        <begin position="243"/>
        <end position="278"/>
    </location>
</feature>
<feature type="compositionally biased region" description="Polar residues" evidence="1">
    <location>
        <begin position="30"/>
        <end position="46"/>
    </location>
</feature>
<feature type="compositionally biased region" description="Basic residues" evidence="1">
    <location>
        <begin position="311"/>
        <end position="324"/>
    </location>
</feature>
<dbReference type="PANTHER" id="PTHR21715:SF0">
    <property type="entry name" value="RH04127P"/>
    <property type="match status" value="1"/>
</dbReference>
<dbReference type="InterPro" id="IPR036020">
    <property type="entry name" value="WW_dom_sf"/>
</dbReference>
<dbReference type="Gene3D" id="2.20.70.10">
    <property type="match status" value="1"/>
</dbReference>
<dbReference type="Proteomes" id="UP000591131">
    <property type="component" value="Unassembled WGS sequence"/>
</dbReference>
<comment type="caution">
    <text evidence="3">The sequence shown here is derived from an EMBL/GenBank/DDBJ whole genome shotgun (WGS) entry which is preliminary data.</text>
</comment>
<dbReference type="AlphaFoldDB" id="A0A7J6N391"/>
<dbReference type="OrthoDB" id="6344460at2759"/>
<dbReference type="SMART" id="SM00456">
    <property type="entry name" value="WW"/>
    <property type="match status" value="2"/>
</dbReference>